<dbReference type="EMBL" id="JAZAVJ010000002">
    <property type="protein sequence ID" value="KAK7424915.1"/>
    <property type="molecule type" value="Genomic_DNA"/>
</dbReference>
<evidence type="ECO:0000313" key="3">
    <source>
        <dbReference type="Proteomes" id="UP001498476"/>
    </source>
</evidence>
<keyword evidence="1" id="KW-0732">Signal</keyword>
<sequence length="291" mass="30287">MFFSKIVMGLAAFASMASATAAVDNGITLRDTSGTLLAERTSFKCPTDMSYCGWTKACACPPGKSWDSKKSRCTGTVITGAWPKPSVSVYGSVDAKLGAFCACSPYKIVKYNPKHAYCQASLENVVFLAPLEIEAEIVVYAGGLIDITADISVSLKNTCGGLAGLYLGSVTDAVALFNTNTYGLSVTADNVVGALVSGLLSTVKSLTCLLGLTRCPTYDCVSYCTKGCKNYIDVKGTVGGLLQGLVGFCVLPDVLLFVGSAGNIITVTIEGLLCLVGNILKSLLGIFSCNC</sequence>
<protein>
    <submittedName>
        <fullName evidence="2">Uncharacterized protein</fullName>
    </submittedName>
</protein>
<accession>A0ABR1HUM6</accession>
<keyword evidence="3" id="KW-1185">Reference proteome</keyword>
<name>A0ABR1HUM6_9HYPO</name>
<comment type="caution">
    <text evidence="2">The sequence shown here is derived from an EMBL/GenBank/DDBJ whole genome shotgun (WGS) entry which is preliminary data.</text>
</comment>
<reference evidence="2 3" key="1">
    <citation type="journal article" date="2025" name="Microbiol. Resour. Announc.">
        <title>Draft genome sequences for Neonectria magnoliae and Neonectria punicea, canker pathogens of Liriodendron tulipifera and Acer saccharum in West Virginia.</title>
        <authorList>
            <person name="Petronek H.M."/>
            <person name="Kasson M.T."/>
            <person name="Metheny A.M."/>
            <person name="Stauder C.M."/>
            <person name="Lovett B."/>
            <person name="Lynch S.C."/>
            <person name="Garnas J.R."/>
            <person name="Kasson L.R."/>
            <person name="Stajich J.E."/>
        </authorList>
    </citation>
    <scope>NUCLEOTIDE SEQUENCE [LARGE SCALE GENOMIC DNA]</scope>
    <source>
        <strain evidence="2 3">NRRL 64653</strain>
    </source>
</reference>
<proteinExistence type="predicted"/>
<evidence type="ECO:0000256" key="1">
    <source>
        <dbReference type="SAM" id="SignalP"/>
    </source>
</evidence>
<evidence type="ECO:0000313" key="2">
    <source>
        <dbReference type="EMBL" id="KAK7424915.1"/>
    </source>
</evidence>
<gene>
    <name evidence="2" type="ORF">QQX98_000191</name>
</gene>
<feature type="signal peptide" evidence="1">
    <location>
        <begin position="1"/>
        <end position="22"/>
    </location>
</feature>
<organism evidence="2 3">
    <name type="scientific">Neonectria punicea</name>
    <dbReference type="NCBI Taxonomy" id="979145"/>
    <lineage>
        <taxon>Eukaryota</taxon>
        <taxon>Fungi</taxon>
        <taxon>Dikarya</taxon>
        <taxon>Ascomycota</taxon>
        <taxon>Pezizomycotina</taxon>
        <taxon>Sordariomycetes</taxon>
        <taxon>Hypocreomycetidae</taxon>
        <taxon>Hypocreales</taxon>
        <taxon>Nectriaceae</taxon>
        <taxon>Neonectria</taxon>
    </lineage>
</organism>
<dbReference type="Proteomes" id="UP001498476">
    <property type="component" value="Unassembled WGS sequence"/>
</dbReference>
<feature type="chain" id="PRO_5047285423" evidence="1">
    <location>
        <begin position="23"/>
        <end position="291"/>
    </location>
</feature>